<evidence type="ECO:0000259" key="1">
    <source>
        <dbReference type="Pfam" id="PF18962"/>
    </source>
</evidence>
<dbReference type="EMBL" id="JACXAJ010000001">
    <property type="protein sequence ID" value="MBD1395598.1"/>
    <property type="molecule type" value="Genomic_DNA"/>
</dbReference>
<gene>
    <name evidence="2" type="ORF">H9Q13_00335</name>
</gene>
<organism evidence="2 3">
    <name type="scientific">Pontibacter aquaedesilientis</name>
    <dbReference type="NCBI Taxonomy" id="2766980"/>
    <lineage>
        <taxon>Bacteria</taxon>
        <taxon>Pseudomonadati</taxon>
        <taxon>Bacteroidota</taxon>
        <taxon>Cytophagia</taxon>
        <taxon>Cytophagales</taxon>
        <taxon>Hymenobacteraceae</taxon>
        <taxon>Pontibacter</taxon>
    </lineage>
</organism>
<dbReference type="Pfam" id="PF18962">
    <property type="entry name" value="Por_Secre_tail"/>
    <property type="match status" value="1"/>
</dbReference>
<dbReference type="Proteomes" id="UP000625551">
    <property type="component" value="Unassembled WGS sequence"/>
</dbReference>
<accession>A0ABR7XBB2</accession>
<feature type="domain" description="Secretion system C-terminal sorting" evidence="1">
    <location>
        <begin position="286"/>
        <end position="360"/>
    </location>
</feature>
<dbReference type="PROSITE" id="PS50890">
    <property type="entry name" value="PUA"/>
    <property type="match status" value="1"/>
</dbReference>
<proteinExistence type="predicted"/>
<dbReference type="InterPro" id="IPR026444">
    <property type="entry name" value="Secre_tail"/>
</dbReference>
<reference evidence="2 3" key="1">
    <citation type="submission" date="2020-09" db="EMBL/GenBank/DDBJ databases">
        <title>Genome sequencing and assembly of Pontibacter sp.</title>
        <authorList>
            <person name="Chhetri G."/>
        </authorList>
    </citation>
    <scope>NUCLEOTIDE SEQUENCE [LARGE SCALE GENOMIC DNA]</scope>
    <source>
        <strain evidence="2 3">JH31</strain>
    </source>
</reference>
<evidence type="ECO:0000313" key="3">
    <source>
        <dbReference type="Proteomes" id="UP000625551"/>
    </source>
</evidence>
<comment type="caution">
    <text evidence="2">The sequence shown here is derived from an EMBL/GenBank/DDBJ whole genome shotgun (WGS) entry which is preliminary data.</text>
</comment>
<protein>
    <submittedName>
        <fullName evidence="2">T9SS type A sorting domain-containing protein</fullName>
    </submittedName>
</protein>
<dbReference type="NCBIfam" id="TIGR04183">
    <property type="entry name" value="Por_Secre_tail"/>
    <property type="match status" value="1"/>
</dbReference>
<sequence length="361" mass="40214">MNMITIPRFAVKLVLLLLALLPLHQVLAQKAQKESLEIHLKLKRTADGKTVVIDTTFSAASHEELIKAIKAANLDTAHFPMLRAYTLDAEGRGRLKGMAIDTARLRSLADVHMRVIVADSLAGKGERHIEIIKIDGESMSLKGHPGLHTWTEKDSGRAFTIKEGKHTMAISPGEGERVVVKRIPGHSKSDSMMRKEGNSFIKIITEAETGDHKIFRIEADGKEVEVKGEDVGLGIAKPDRRAIFIVRKARVEDITAHEKEQLKATGAPVETKSREELKVEEINYHPNPNNGRFNLSFTLKNKGTTVVRIMDDKGREVFVDTVEKLSGEYSRQIDISSFGSGLYFLQVAQNGRYHTKKLLVQ</sequence>
<name>A0ABR7XBB2_9BACT</name>
<keyword evidence="3" id="KW-1185">Reference proteome</keyword>
<dbReference type="RefSeq" id="WP_191181770.1">
    <property type="nucleotide sequence ID" value="NZ_JACXAJ010000001.1"/>
</dbReference>
<evidence type="ECO:0000313" key="2">
    <source>
        <dbReference type="EMBL" id="MBD1395598.1"/>
    </source>
</evidence>